<dbReference type="SMART" id="SM01359">
    <property type="entry name" value="A2M_N_2"/>
    <property type="match status" value="1"/>
</dbReference>
<dbReference type="InterPro" id="IPR041246">
    <property type="entry name" value="Bact_MG10"/>
</dbReference>
<feature type="domain" description="Alpha-2-macroglobulin" evidence="6">
    <location>
        <begin position="1310"/>
        <end position="1400"/>
    </location>
</feature>
<evidence type="ECO:0000313" key="8">
    <source>
        <dbReference type="Proteomes" id="UP000241421"/>
    </source>
</evidence>
<evidence type="ECO:0000259" key="5">
    <source>
        <dbReference type="SMART" id="SM01359"/>
    </source>
</evidence>
<dbReference type="SUPFAM" id="SSF48239">
    <property type="entry name" value="Terpenoid cyclases/Protein prenyltransferases"/>
    <property type="match status" value="1"/>
</dbReference>
<dbReference type="Pfam" id="PF17973">
    <property type="entry name" value="bMG10"/>
    <property type="match status" value="1"/>
</dbReference>
<feature type="compositionally biased region" description="Basic and acidic residues" evidence="3">
    <location>
        <begin position="583"/>
        <end position="593"/>
    </location>
</feature>
<dbReference type="EMBL" id="PXWF02000341">
    <property type="protein sequence ID" value="PWF39409.1"/>
    <property type="molecule type" value="Genomic_DNA"/>
</dbReference>
<comment type="similarity">
    <text evidence="1">Belongs to the protease inhibitor I39 (alpha-2-macroglobulin) family. Bacterial alpha-2-macroglobulin subfamily.</text>
</comment>
<evidence type="ECO:0000313" key="7">
    <source>
        <dbReference type="EMBL" id="PWF39409.1"/>
    </source>
</evidence>
<reference evidence="7 8" key="1">
    <citation type="submission" date="2018-04" db="EMBL/GenBank/DDBJ databases">
        <title>Massilia violaceinigra sp. nov., a novel purple-pigmented bacterium isolated from Tianshan glacier, Xinjiang, China.</title>
        <authorList>
            <person name="Wang H."/>
        </authorList>
    </citation>
    <scope>NUCLEOTIDE SEQUENCE [LARGE SCALE GENOMIC DNA]</scope>
    <source>
        <strain evidence="7 8">B448-2</strain>
    </source>
</reference>
<dbReference type="Gene3D" id="2.60.40.3710">
    <property type="match status" value="1"/>
</dbReference>
<evidence type="ECO:0000256" key="4">
    <source>
        <dbReference type="SAM" id="Phobius"/>
    </source>
</evidence>
<keyword evidence="8" id="KW-1185">Reference proteome</keyword>
<dbReference type="PANTHER" id="PTHR40094:SF1">
    <property type="entry name" value="UBIQUITIN DOMAIN-CONTAINING PROTEIN"/>
    <property type="match status" value="1"/>
</dbReference>
<accession>A0A2U2H9T9</accession>
<protein>
    <submittedName>
        <fullName evidence="7">Alpha-2-macroglobulin family protein</fullName>
    </submittedName>
</protein>
<evidence type="ECO:0000256" key="3">
    <source>
        <dbReference type="SAM" id="MobiDB-lite"/>
    </source>
</evidence>
<dbReference type="OrthoDB" id="9767116at2"/>
<dbReference type="Pfam" id="PF17972">
    <property type="entry name" value="bMG5"/>
    <property type="match status" value="1"/>
</dbReference>
<evidence type="ECO:0000256" key="2">
    <source>
        <dbReference type="ARBA" id="ARBA00022729"/>
    </source>
</evidence>
<feature type="domain" description="Alpha-2-macroglobulin bait region" evidence="5">
    <location>
        <begin position="1105"/>
        <end position="1244"/>
    </location>
</feature>
<dbReference type="InterPro" id="IPR041203">
    <property type="entry name" value="Bact_A2M_MG5"/>
</dbReference>
<feature type="region of interest" description="Disordered" evidence="3">
    <location>
        <begin position="575"/>
        <end position="613"/>
    </location>
</feature>
<dbReference type="CDD" id="cd02891">
    <property type="entry name" value="A2M_like"/>
    <property type="match status" value="1"/>
</dbReference>
<feature type="compositionally biased region" description="Acidic residues" evidence="3">
    <location>
        <begin position="594"/>
        <end position="607"/>
    </location>
</feature>
<feature type="transmembrane region" description="Helical" evidence="4">
    <location>
        <begin position="6"/>
        <end position="23"/>
    </location>
</feature>
<dbReference type="InterPro" id="IPR008930">
    <property type="entry name" value="Terpenoid_cyclase/PrenylTrfase"/>
</dbReference>
<comment type="caution">
    <text evidence="7">The sequence shown here is derived from an EMBL/GenBank/DDBJ whole genome shotgun (WGS) entry which is preliminary data.</text>
</comment>
<evidence type="ECO:0000259" key="6">
    <source>
        <dbReference type="SMART" id="SM01360"/>
    </source>
</evidence>
<dbReference type="Proteomes" id="UP000241421">
    <property type="component" value="Unassembled WGS sequence"/>
</dbReference>
<dbReference type="InterPro" id="IPR021868">
    <property type="entry name" value="Alpha_2_Macroglob_MG3"/>
</dbReference>
<name>A0A2U2H9T9_9BURK</name>
<proteinExistence type="inferred from homology"/>
<dbReference type="Gene3D" id="2.60.40.1930">
    <property type="match status" value="1"/>
</dbReference>
<dbReference type="InterPro" id="IPR001599">
    <property type="entry name" value="Macroglobln_a2"/>
</dbReference>
<dbReference type="InterPro" id="IPR011625">
    <property type="entry name" value="A2M_N_BRD"/>
</dbReference>
<gene>
    <name evidence="7" type="ORF">C7C56_027165</name>
</gene>
<sequence length="2011" mass="216331">MNKLNAAVARFAIAVWAGMLLVLRPAGRILAALFGSWQAPAWAPRARARLAPSGRLAGRQPAALLLAVLIGLGVLAAPMLKNVDWQARFDTLKSVQPDRPAVLASDIVVTNPARTAIEDNGKPHPAVLTFQVSAAPLSQVGKEAADIGMAPALAGKWTWASATRLEFTPAEDWPVGVVYQVTLGAKSLAPHVKADRAASFSSPGFVLTVGEASFYQDPVQLNLRKAVFAIGFSHPVDPDSLERRLKLALEGGAGLFAKPGDIDKLTVTYDKLRLNATVHSEPLAIPADTVALKLTVGSGVKAQRGGQATGDDSAKALAIPGLYNLDVAELNQLIVTNDSGEPENILQITTGMPVHEKEMARAVNAWLLPLKRPGADADDADAKVWSDPASVTDAVLAQSAKVPLLSTPAEREIREGHAFKFVAEPGRYLLVRIQKGLKSAGGYQLGAARDEVLRVKRSAPELSIMSKGSLLALSGEKKLPLLLRDLPGVRIEIGRLLPQQLQHLVTQSDGDMTKPEFYAGITPDSLTERFEREIALNLKPGKTHYEAIDFSDYLRADSGERRGIFIVTAQGYDPANKSAAGETDQRRNDHEYEGDGEGAGEGEEPEVDPGKMRDRRLVIVTDLGIVSKKAVDGARDVYVQSIHDGSGTAGASVEVWGKNGAILVSKLTDATGVARLPTLAAFTREKSPAVMVVRKDGDMSFLPLNRDDRTLDVSRFDVGGIHASEVPNQVQAYLFSDRGIYRPGDTINVGIVAKSMGWNQKLADLPVEAEVIDARGLVVRRQKFKLGAGGMAEFSHATQDSSPTGNFTINLNLGRDTGSATPGTTEAPALQLGTLTVKVQEFMPDRTKVTARLSRQSDEGWVTPQELGATVNVQNLFGTPAPQRRVEAQLTLSPAHPSFASHPGYAFFDPARANEKFQDTLAVATTDAQGNATLPLGLQRYAQATYQLHLLVKAFEPEGGRSVAAEAAALVSDRPYLVGYKTDGELGYVGRNSVRNVSFIAIDPKAKRVAVDQLRLLRIERRVVSVLTKQHNGLYKYESRGTETVLGESAFAIAAGGAKTALSTQTPGNFSYALRDARGLTLARVDYSVAGTGNVSRTLDRNAELQMSLSKKDYAPGEEIEMSIRAPYTGAGLITIERDRVYAHKWFRAGATASVQKIALPKDFEGNGYVSVQFARDIGSDEIYMSPMSHGVVPFVTSLARRTNPVVLKATPMVKPGQPVKITLTSKAPARAIVFAVDEGILQVARYQAPDPLKFFFQKRALEVSTQQTLDLILPEFKKLMGAAAPGGDAEGMLGKNLNPFKRKTDKPVVWWSGIVEVDGTREFSYTPPENFNGSLRVMAIVINEDTAASAATATTVRGDLILLPNVPIAMTPGDEVEIGVGVANNTKGSGQDAPVTLTLSVSAGLEVVGGAQQALKISERSEGSAKFIVRAKAADKAVLGPANVVFTAKTGVASARLSTGVSVRPASAYVTLVQTGLFKGSGSISAQGDMYPNLKRSVAAVSPSPWAFTSGMLQYLEVYPHGCTEQITSQTFPAVVVGTQPALAAELLKRASAGASVPDPAKTLERYLALVRARQGADGGFAAWPGGPSDLFSTTYVANLLVEAKERHMAVPNDLLSRANGFMQNKLVDAANHSYEWRTQAYAAYLLTRQGVVTTAALTNLREAHRKNIERAVKAEDKQKVRRDLGAVYLAASYQLQKQEQLARELADPAFSNLRVERDHRKSWHWEYYYDPLVHDAVVVALMARHFPSRIAELPKNHWERMARVVRDGYYQSHSAASIMLSVDAYARAASQSAAGKVGMAAIDAKGVATALAIPAELALAKFALPPGTAKVRLTNDGELPLFYSWAESGYERALPKEAKSQGMEIIHEFLDAAGKVVTEAKLGEEITVRVRVRALDRPMLAQVALVDLLPGGLEPVLTSPSDTDAPDTPLWRRRLGGSSTWSIDYADIREDRVIFYGNVSSELTEVTYKVRATNVGTFVVPAAYGEAMYEHRVFARSAGGSFKVVPAAQ</sequence>
<dbReference type="InterPro" id="IPR051802">
    <property type="entry name" value="YfhM-like"/>
</dbReference>
<organism evidence="7 8">
    <name type="scientific">Massilia glaciei</name>
    <dbReference type="NCBI Taxonomy" id="1524097"/>
    <lineage>
        <taxon>Bacteria</taxon>
        <taxon>Pseudomonadati</taxon>
        <taxon>Pseudomonadota</taxon>
        <taxon>Betaproteobacteria</taxon>
        <taxon>Burkholderiales</taxon>
        <taxon>Oxalobacteraceae</taxon>
        <taxon>Telluria group</taxon>
        <taxon>Massilia</taxon>
    </lineage>
</organism>
<keyword evidence="4" id="KW-0812">Transmembrane</keyword>
<keyword evidence="2" id="KW-0732">Signal</keyword>
<keyword evidence="4" id="KW-0472">Membrane</keyword>
<dbReference type="Pfam" id="PF01835">
    <property type="entry name" value="MG2"/>
    <property type="match status" value="1"/>
</dbReference>
<evidence type="ECO:0000256" key="1">
    <source>
        <dbReference type="ARBA" id="ARBA00010556"/>
    </source>
</evidence>
<dbReference type="PANTHER" id="PTHR40094">
    <property type="entry name" value="ALPHA-2-MACROGLOBULIN HOMOLOG"/>
    <property type="match status" value="1"/>
</dbReference>
<dbReference type="RefSeq" id="WP_106760454.1">
    <property type="nucleotide sequence ID" value="NZ_PXWF02000341.1"/>
</dbReference>
<dbReference type="Pfam" id="PF11974">
    <property type="entry name" value="bMG3"/>
    <property type="match status" value="1"/>
</dbReference>
<dbReference type="InterPro" id="IPR002890">
    <property type="entry name" value="MG2"/>
</dbReference>
<dbReference type="Pfam" id="PF07703">
    <property type="entry name" value="A2M_BRD"/>
    <property type="match status" value="1"/>
</dbReference>
<dbReference type="Pfam" id="PF00207">
    <property type="entry name" value="A2M"/>
    <property type="match status" value="1"/>
</dbReference>
<keyword evidence="4" id="KW-1133">Transmembrane helix</keyword>
<dbReference type="GO" id="GO:0004866">
    <property type="term" value="F:endopeptidase inhibitor activity"/>
    <property type="evidence" value="ECO:0007669"/>
    <property type="project" value="InterPro"/>
</dbReference>
<dbReference type="Gene3D" id="1.50.10.20">
    <property type="match status" value="1"/>
</dbReference>
<dbReference type="SMART" id="SM01360">
    <property type="entry name" value="A2M"/>
    <property type="match status" value="1"/>
</dbReference>